<dbReference type="Proteomes" id="UP000680714">
    <property type="component" value="Unassembled WGS sequence"/>
</dbReference>
<evidence type="ECO:0000313" key="4">
    <source>
        <dbReference type="Proteomes" id="UP000680714"/>
    </source>
</evidence>
<feature type="domain" description="FecR protein" evidence="2">
    <location>
        <begin position="57"/>
        <end position="148"/>
    </location>
</feature>
<dbReference type="PANTHER" id="PTHR38731">
    <property type="entry name" value="LIPL45-RELATED LIPOPROTEIN-RELATED"/>
    <property type="match status" value="1"/>
</dbReference>
<keyword evidence="4" id="KW-1185">Reference proteome</keyword>
<dbReference type="PANTHER" id="PTHR38731:SF1">
    <property type="entry name" value="FECR PROTEIN DOMAIN-CONTAINING PROTEIN"/>
    <property type="match status" value="1"/>
</dbReference>
<evidence type="ECO:0000259" key="2">
    <source>
        <dbReference type="Pfam" id="PF04773"/>
    </source>
</evidence>
<gene>
    <name evidence="3" type="ORF">KEC16_05100</name>
</gene>
<reference evidence="3 4" key="1">
    <citation type="submission" date="2021-04" db="EMBL/GenBank/DDBJ databases">
        <title>Magnetospirillum sulfuroxidans sp. nov., a facultative chemolithoautotrophic sulfur-oxidizing alphaproteobacterium isolated from freshwater sediment and proposals for Paramagetospirillum gen. nov., and Magnetospirillaceae fam. nov.</title>
        <authorList>
            <person name="Koziaeva V."/>
            <person name="Geelhoed J.S."/>
            <person name="Sorokin D.Y."/>
            <person name="Grouzdev D.S."/>
        </authorList>
    </citation>
    <scope>NUCLEOTIDE SEQUENCE [LARGE SCALE GENOMIC DNA]</scope>
    <source>
        <strain evidence="3 4">J10</strain>
    </source>
</reference>
<feature type="chain" id="PRO_5047448159" evidence="1">
    <location>
        <begin position="22"/>
        <end position="149"/>
    </location>
</feature>
<organism evidence="3 4">
    <name type="scientific">Magnetospirillum sulfuroxidans</name>
    <dbReference type="NCBI Taxonomy" id="611300"/>
    <lineage>
        <taxon>Bacteria</taxon>
        <taxon>Pseudomonadati</taxon>
        <taxon>Pseudomonadota</taxon>
        <taxon>Alphaproteobacteria</taxon>
        <taxon>Rhodospirillales</taxon>
        <taxon>Rhodospirillaceae</taxon>
        <taxon>Magnetospirillum</taxon>
    </lineage>
</organism>
<dbReference type="InterPro" id="IPR006860">
    <property type="entry name" value="FecR"/>
</dbReference>
<accession>A0ABS5I9H9</accession>
<comment type="caution">
    <text evidence="3">The sequence shown here is derived from an EMBL/GenBank/DDBJ whole genome shotgun (WGS) entry which is preliminary data.</text>
</comment>
<dbReference type="EMBL" id="JAGTUF010000003">
    <property type="protein sequence ID" value="MBR9971087.1"/>
    <property type="molecule type" value="Genomic_DNA"/>
</dbReference>
<name>A0ABS5I9H9_9PROT</name>
<sequence length="149" mass="15716">MNRIGGLALLLLSAIWMPAAAQEASIGKVKNASGAVFAERDGVRRALQPGDNLTQNDTIVTQANSAVGITFADNSMMSLGSDSVLALDRFQFDSTTNEGRFSSRLLKGTLAVKSGKIVQQTPEAMTIGTKAALLGVRGTEFVVRAEESQ</sequence>
<protein>
    <submittedName>
        <fullName evidence="3">FecR domain-containing protein</fullName>
    </submittedName>
</protein>
<proteinExistence type="predicted"/>
<keyword evidence="1" id="KW-0732">Signal</keyword>
<dbReference type="Pfam" id="PF04773">
    <property type="entry name" value="FecR"/>
    <property type="match status" value="1"/>
</dbReference>
<feature type="signal peptide" evidence="1">
    <location>
        <begin position="1"/>
        <end position="21"/>
    </location>
</feature>
<evidence type="ECO:0000313" key="3">
    <source>
        <dbReference type="EMBL" id="MBR9971087.1"/>
    </source>
</evidence>
<dbReference type="Gene3D" id="2.60.120.1440">
    <property type="match status" value="1"/>
</dbReference>
<dbReference type="RefSeq" id="WP_211546603.1">
    <property type="nucleotide sequence ID" value="NZ_JAGTUF010000003.1"/>
</dbReference>
<evidence type="ECO:0000256" key="1">
    <source>
        <dbReference type="SAM" id="SignalP"/>
    </source>
</evidence>